<keyword evidence="10" id="KW-1185">Reference proteome</keyword>
<dbReference type="PIRSF" id="PIRSF000090">
    <property type="entry name" value="Beta-ETF"/>
    <property type="match status" value="1"/>
</dbReference>
<dbReference type="STRING" id="231916.A0A409W4F8"/>
<dbReference type="InterPro" id="IPR000049">
    <property type="entry name" value="ET-Flavoprotein_bsu_CS"/>
</dbReference>
<comment type="cofactor">
    <cofactor evidence="7">
        <name>FAD</name>
        <dbReference type="ChEBI" id="CHEBI:57692"/>
    </cofactor>
    <text evidence="7">Binds 1 FAD per dimer.</text>
</comment>
<dbReference type="InterPro" id="IPR014729">
    <property type="entry name" value="Rossmann-like_a/b/a_fold"/>
</dbReference>
<dbReference type="FunFam" id="3.40.50.620:FF:000011">
    <property type="entry name" value="Electron transfer flavoprotein subunit beta"/>
    <property type="match status" value="1"/>
</dbReference>
<comment type="caution">
    <text evidence="9">The sequence shown here is derived from an EMBL/GenBank/DDBJ whole genome shotgun (WGS) entry which is preliminary data.</text>
</comment>
<comment type="similarity">
    <text evidence="2 7">Belongs to the ETF beta-subunit/FixA family.</text>
</comment>
<comment type="subunit">
    <text evidence="7">Heterodimer of an alpha and a beta subunit.</text>
</comment>
<organism evidence="9 10">
    <name type="scientific">Gymnopilus dilepis</name>
    <dbReference type="NCBI Taxonomy" id="231916"/>
    <lineage>
        <taxon>Eukaryota</taxon>
        <taxon>Fungi</taxon>
        <taxon>Dikarya</taxon>
        <taxon>Basidiomycota</taxon>
        <taxon>Agaricomycotina</taxon>
        <taxon>Agaricomycetes</taxon>
        <taxon>Agaricomycetidae</taxon>
        <taxon>Agaricales</taxon>
        <taxon>Agaricineae</taxon>
        <taxon>Hymenogastraceae</taxon>
        <taxon>Gymnopilus</taxon>
    </lineage>
</organism>
<evidence type="ECO:0000313" key="10">
    <source>
        <dbReference type="Proteomes" id="UP000284706"/>
    </source>
</evidence>
<dbReference type="Pfam" id="PF01012">
    <property type="entry name" value="ETF"/>
    <property type="match status" value="1"/>
</dbReference>
<keyword evidence="3 7" id="KW-0813">Transport</keyword>
<proteinExistence type="inferred from homology"/>
<reference evidence="9 10" key="1">
    <citation type="journal article" date="2018" name="Evol. Lett.">
        <title>Horizontal gene cluster transfer increased hallucinogenic mushroom diversity.</title>
        <authorList>
            <person name="Reynolds H.T."/>
            <person name="Vijayakumar V."/>
            <person name="Gluck-Thaler E."/>
            <person name="Korotkin H.B."/>
            <person name="Matheny P.B."/>
            <person name="Slot J.C."/>
        </authorList>
    </citation>
    <scope>NUCLEOTIDE SEQUENCE [LARGE SCALE GENOMIC DNA]</scope>
    <source>
        <strain evidence="9 10">SRW20</strain>
    </source>
</reference>
<dbReference type="PANTHER" id="PTHR21294">
    <property type="entry name" value="ELECTRON TRANSFER FLAVOPROTEIN BETA-SUBUNIT"/>
    <property type="match status" value="1"/>
</dbReference>
<comment type="cofactor">
    <cofactor evidence="7">
        <name>AMP</name>
        <dbReference type="ChEBI" id="CHEBI:456215"/>
    </cofactor>
    <text evidence="7">Binds 1 AMP per subunit.</text>
</comment>
<dbReference type="AlphaFoldDB" id="A0A409W4F8"/>
<dbReference type="GO" id="GO:0009063">
    <property type="term" value="P:amino acid catabolic process"/>
    <property type="evidence" value="ECO:0007669"/>
    <property type="project" value="TreeGrafter"/>
</dbReference>
<evidence type="ECO:0000256" key="5">
    <source>
        <dbReference type="ARBA" id="ARBA00025416"/>
    </source>
</evidence>
<dbReference type="GO" id="GO:0033539">
    <property type="term" value="P:fatty acid beta-oxidation using acyl-CoA dehydrogenase"/>
    <property type="evidence" value="ECO:0007669"/>
    <property type="project" value="TreeGrafter"/>
</dbReference>
<accession>A0A409W4F8</accession>
<sequence>MRPSAVRLLNILVPVKRAVDYAVKIRVNPQQTGIDTNVKHSMNPFDEIAVEEAVRLRERLGAKVKTITALTIGPAKATDTLRTALAMGADSGIHVEVSESAPAPEPLSVAKTIRTIIERRNKDAKSEEDKIDLVILGKQAIDDDLGVTGQMLAGLMDWSQATFASKVEIDTDKKEALVVREIDGGGEEIKCRLPLVITTDLRWVDHNNLSPRYASLPNIMKAKKKPIEKLTPADLGLDYTPQLETLKVTEPPKRVGGGKVANVDELLAKLKEVGIEAKA</sequence>
<dbReference type="SMART" id="SM00893">
    <property type="entry name" value="ETF"/>
    <property type="match status" value="1"/>
</dbReference>
<dbReference type="EMBL" id="NHYE01005406">
    <property type="protein sequence ID" value="PPQ73419.1"/>
    <property type="molecule type" value="Genomic_DNA"/>
</dbReference>
<gene>
    <name evidence="9" type="ORF">CVT26_015770</name>
</gene>
<dbReference type="InParanoid" id="A0A409W4F8"/>
<protein>
    <recommendedName>
        <fullName evidence="6 7">Probable electron transfer flavoprotein subunit beta</fullName>
    </recommendedName>
</protein>
<dbReference type="SUPFAM" id="SSF52402">
    <property type="entry name" value="Adenine nucleotide alpha hydrolases-like"/>
    <property type="match status" value="1"/>
</dbReference>
<evidence type="ECO:0000256" key="2">
    <source>
        <dbReference type="ARBA" id="ARBA00007557"/>
    </source>
</evidence>
<keyword evidence="7" id="KW-0496">Mitochondrion</keyword>
<comment type="function">
    <text evidence="5 7">The electron transfer flavoprotein serves as a specific electron acceptor for several dehydrogenases, including five acyl-CoA dehydrogenases, glutaryl-CoA and sarcosine dehydrogenase. It transfers the electrons to the main mitochondrial respiratory chain via ETF-ubiquinone oxidoreductase (ETF dehydrogenase).</text>
</comment>
<feature type="domain" description="Electron transfer flavoprotein alpha/beta-subunit N-terminal" evidence="8">
    <location>
        <begin position="32"/>
        <end position="239"/>
    </location>
</feature>
<dbReference type="CDD" id="cd01714">
    <property type="entry name" value="ETF_beta"/>
    <property type="match status" value="1"/>
</dbReference>
<evidence type="ECO:0000256" key="1">
    <source>
        <dbReference type="ARBA" id="ARBA00004305"/>
    </source>
</evidence>
<dbReference type="PROSITE" id="PS01065">
    <property type="entry name" value="ETF_BETA"/>
    <property type="match status" value="1"/>
</dbReference>
<name>A0A409W4F8_9AGAR</name>
<dbReference type="OrthoDB" id="276685at2759"/>
<dbReference type="Gene3D" id="3.40.50.620">
    <property type="entry name" value="HUPs"/>
    <property type="match status" value="1"/>
</dbReference>
<evidence type="ECO:0000313" key="9">
    <source>
        <dbReference type="EMBL" id="PPQ73419.1"/>
    </source>
</evidence>
<evidence type="ECO:0000256" key="6">
    <source>
        <dbReference type="ARBA" id="ARBA00070315"/>
    </source>
</evidence>
<keyword evidence="4 7" id="KW-0249">Electron transport</keyword>
<evidence type="ECO:0000256" key="7">
    <source>
        <dbReference type="PIRNR" id="PIRNR000090"/>
    </source>
</evidence>
<dbReference type="InterPro" id="IPR012255">
    <property type="entry name" value="ETF_b"/>
</dbReference>
<dbReference type="FunCoup" id="A0A409W4F8">
    <property type="interactions" value="132"/>
</dbReference>
<dbReference type="PANTHER" id="PTHR21294:SF8">
    <property type="entry name" value="ELECTRON TRANSFER FLAVOPROTEIN SUBUNIT BETA"/>
    <property type="match status" value="1"/>
</dbReference>
<dbReference type="InterPro" id="IPR014730">
    <property type="entry name" value="ETF_a/b_N"/>
</dbReference>
<dbReference type="GO" id="GO:0009055">
    <property type="term" value="F:electron transfer activity"/>
    <property type="evidence" value="ECO:0007669"/>
    <property type="project" value="InterPro"/>
</dbReference>
<dbReference type="GO" id="GO:0005759">
    <property type="term" value="C:mitochondrial matrix"/>
    <property type="evidence" value="ECO:0007669"/>
    <property type="project" value="UniProtKB-SubCell"/>
</dbReference>
<dbReference type="Proteomes" id="UP000284706">
    <property type="component" value="Unassembled WGS sequence"/>
</dbReference>
<evidence type="ECO:0000259" key="8">
    <source>
        <dbReference type="SMART" id="SM00893"/>
    </source>
</evidence>
<evidence type="ECO:0000256" key="3">
    <source>
        <dbReference type="ARBA" id="ARBA00022448"/>
    </source>
</evidence>
<dbReference type="InterPro" id="IPR033948">
    <property type="entry name" value="ETF_beta_N"/>
</dbReference>
<evidence type="ECO:0000256" key="4">
    <source>
        <dbReference type="ARBA" id="ARBA00022982"/>
    </source>
</evidence>
<comment type="subcellular location">
    <subcellularLocation>
        <location evidence="1 7">Mitochondrion matrix</location>
    </subcellularLocation>
</comment>